<feature type="compositionally biased region" description="Acidic residues" evidence="1">
    <location>
        <begin position="483"/>
        <end position="504"/>
    </location>
</feature>
<feature type="region of interest" description="Disordered" evidence="1">
    <location>
        <begin position="428"/>
        <end position="513"/>
    </location>
</feature>
<feature type="compositionally biased region" description="Acidic residues" evidence="1">
    <location>
        <begin position="464"/>
        <end position="473"/>
    </location>
</feature>
<feature type="compositionally biased region" description="Acidic residues" evidence="1">
    <location>
        <begin position="438"/>
        <end position="449"/>
    </location>
</feature>
<protein>
    <submittedName>
        <fullName evidence="2">Uncharacterized protein</fullName>
    </submittedName>
</protein>
<evidence type="ECO:0000313" key="2">
    <source>
        <dbReference type="EMBL" id="KAK2946128.1"/>
    </source>
</evidence>
<evidence type="ECO:0000313" key="3">
    <source>
        <dbReference type="Proteomes" id="UP001281761"/>
    </source>
</evidence>
<sequence>MPLRKVLRAAIHFGNQIEMEITSVSLPSKNLSCDDQATIVNILNPILSDEISKVVQPRFPGIEAKALLEWRNIQKALWSKHNSSKGDEARVETDTKRSCFTVRLTPTLLAQEHIEQITNVLNCEFSVNTSLGDKTGNVKVSFQFATIRLPKLVKNTVNNYTRHQSSSPCNPISVPPSISFTSGRNSSGPPSLTIYPNMSSPPFYSRCTSPPVIANFTNAEDALLQTPNVGRFPYSVSPPPQPLLSFQFSQNHDSKSAFPPLPTPNVVFRTLSISPPSQPLLSSIGSSSSSFSSSNTTESGLDRNAPTFVPRRSQQTPPSTTPINPTIPPSATTPPSPLPNHLSPSAPSSPTILPPLNPSIPSVVGDGDPFNEDWEVLVLDDGERDGFDDCWETLSDVEDDVDTLTPDDEFCEELSQIDLDFRGITFRGEDSDGREQLEGEADNESPDEFQLDHFSPFSSASNLVDDDCDDDLRDNDACGCDSQNDESDFDQLSELDDEGDEDDEIRSWSAVSI</sequence>
<dbReference type="Proteomes" id="UP001281761">
    <property type="component" value="Unassembled WGS sequence"/>
</dbReference>
<feature type="compositionally biased region" description="Low complexity" evidence="1">
    <location>
        <begin position="339"/>
        <end position="350"/>
    </location>
</feature>
<reference evidence="2 3" key="1">
    <citation type="journal article" date="2022" name="bioRxiv">
        <title>Genomics of Preaxostyla Flagellates Illuminates Evolutionary Transitions and the Path Towards Mitochondrial Loss.</title>
        <authorList>
            <person name="Novak L.V.F."/>
            <person name="Treitli S.C."/>
            <person name="Pyrih J."/>
            <person name="Halakuc P."/>
            <person name="Pipaliya S.V."/>
            <person name="Vacek V."/>
            <person name="Brzon O."/>
            <person name="Soukal P."/>
            <person name="Eme L."/>
            <person name="Dacks J.B."/>
            <person name="Karnkowska A."/>
            <person name="Elias M."/>
            <person name="Hampl V."/>
        </authorList>
    </citation>
    <scope>NUCLEOTIDE SEQUENCE [LARGE SCALE GENOMIC DNA]</scope>
    <source>
        <strain evidence="2">NAU3</strain>
        <tissue evidence="2">Gut</tissue>
    </source>
</reference>
<feature type="compositionally biased region" description="Low complexity" evidence="1">
    <location>
        <begin position="278"/>
        <end position="294"/>
    </location>
</feature>
<organism evidence="2 3">
    <name type="scientific">Blattamonas nauphoetae</name>
    <dbReference type="NCBI Taxonomy" id="2049346"/>
    <lineage>
        <taxon>Eukaryota</taxon>
        <taxon>Metamonada</taxon>
        <taxon>Preaxostyla</taxon>
        <taxon>Oxymonadida</taxon>
        <taxon>Blattamonas</taxon>
    </lineage>
</organism>
<accession>A0ABQ9X3E6</accession>
<gene>
    <name evidence="2" type="ORF">BLNAU_18970</name>
</gene>
<feature type="compositionally biased region" description="Basic and acidic residues" evidence="1">
    <location>
        <begin position="428"/>
        <end position="437"/>
    </location>
</feature>
<feature type="compositionally biased region" description="Low complexity" evidence="1">
    <location>
        <begin position="310"/>
        <end position="324"/>
    </location>
</feature>
<feature type="region of interest" description="Disordered" evidence="1">
    <location>
        <begin position="278"/>
        <end position="368"/>
    </location>
</feature>
<evidence type="ECO:0000256" key="1">
    <source>
        <dbReference type="SAM" id="MobiDB-lite"/>
    </source>
</evidence>
<proteinExistence type="predicted"/>
<comment type="caution">
    <text evidence="2">The sequence shown here is derived from an EMBL/GenBank/DDBJ whole genome shotgun (WGS) entry which is preliminary data.</text>
</comment>
<dbReference type="EMBL" id="JARBJD010000237">
    <property type="protein sequence ID" value="KAK2946128.1"/>
    <property type="molecule type" value="Genomic_DNA"/>
</dbReference>
<name>A0ABQ9X3E6_9EUKA</name>
<keyword evidence="3" id="KW-1185">Reference proteome</keyword>
<feature type="compositionally biased region" description="Pro residues" evidence="1">
    <location>
        <begin position="325"/>
        <end position="338"/>
    </location>
</feature>